<dbReference type="STRING" id="1198029.A0A1U7LJI4"/>
<dbReference type="GO" id="GO:0030414">
    <property type="term" value="F:peptidase inhibitor activity"/>
    <property type="evidence" value="ECO:0007669"/>
    <property type="project" value="TreeGrafter"/>
</dbReference>
<dbReference type="Proteomes" id="UP000186594">
    <property type="component" value="Unassembled WGS sequence"/>
</dbReference>
<accession>A0A1U7LJI4</accession>
<dbReference type="EMBL" id="LXFE01002715">
    <property type="protein sequence ID" value="OLL22807.1"/>
    <property type="molecule type" value="Genomic_DNA"/>
</dbReference>
<dbReference type="AlphaFoldDB" id="A0A1U7LJI4"/>
<dbReference type="PANTHER" id="PTHR11362:SF148">
    <property type="entry name" value="CARBOXYPEPTIDASE Y INHIBITOR"/>
    <property type="match status" value="1"/>
</dbReference>
<dbReference type="GO" id="GO:0030162">
    <property type="term" value="P:regulation of proteolysis"/>
    <property type="evidence" value="ECO:0007669"/>
    <property type="project" value="TreeGrafter"/>
</dbReference>
<organism evidence="1 2">
    <name type="scientific">Neolecta irregularis (strain DAH-3)</name>
    <dbReference type="NCBI Taxonomy" id="1198029"/>
    <lineage>
        <taxon>Eukaryota</taxon>
        <taxon>Fungi</taxon>
        <taxon>Dikarya</taxon>
        <taxon>Ascomycota</taxon>
        <taxon>Taphrinomycotina</taxon>
        <taxon>Neolectales</taxon>
        <taxon>Neolectaceae</taxon>
        <taxon>Neolecta</taxon>
    </lineage>
</organism>
<name>A0A1U7LJI4_NEOID</name>
<reference evidence="1 2" key="1">
    <citation type="submission" date="2016-04" db="EMBL/GenBank/DDBJ databases">
        <title>Evolutionary innovation and constraint leading to complex multicellularity in the Ascomycota.</title>
        <authorList>
            <person name="Cisse O."/>
            <person name="Nguyen A."/>
            <person name="Hewitt D.A."/>
            <person name="Jedd G."/>
            <person name="Stajich J.E."/>
        </authorList>
    </citation>
    <scope>NUCLEOTIDE SEQUENCE [LARGE SCALE GENOMIC DNA]</scope>
    <source>
        <strain evidence="1 2">DAH-3</strain>
    </source>
</reference>
<dbReference type="GO" id="GO:0005543">
    <property type="term" value="F:phospholipid binding"/>
    <property type="evidence" value="ECO:0007669"/>
    <property type="project" value="TreeGrafter"/>
</dbReference>
<evidence type="ECO:0000313" key="1">
    <source>
        <dbReference type="EMBL" id="OLL22807.1"/>
    </source>
</evidence>
<dbReference type="InterPro" id="IPR036610">
    <property type="entry name" value="PEBP-like_sf"/>
</dbReference>
<evidence type="ECO:0000313" key="2">
    <source>
        <dbReference type="Proteomes" id="UP000186594"/>
    </source>
</evidence>
<gene>
    <name evidence="1" type="ORF">NEOLI_003158</name>
</gene>
<dbReference type="SUPFAM" id="SSF49777">
    <property type="entry name" value="PEBP-like"/>
    <property type="match status" value="1"/>
</dbReference>
<dbReference type="GO" id="GO:0046578">
    <property type="term" value="P:regulation of Ras protein signal transduction"/>
    <property type="evidence" value="ECO:0007669"/>
    <property type="project" value="TreeGrafter"/>
</dbReference>
<dbReference type="Pfam" id="PF01161">
    <property type="entry name" value="PBP"/>
    <property type="match status" value="1"/>
</dbReference>
<dbReference type="OrthoDB" id="2506647at2759"/>
<protein>
    <submittedName>
        <fullName evidence="1">OV-16 antigen</fullName>
    </submittedName>
</protein>
<comment type="caution">
    <text evidence="1">The sequence shown here is derived from an EMBL/GenBank/DDBJ whole genome shotgun (WGS) entry which is preliminary data.</text>
</comment>
<proteinExistence type="predicted"/>
<dbReference type="PANTHER" id="PTHR11362">
    <property type="entry name" value="PHOSPHATIDYLETHANOLAMINE-BINDING PROTEIN"/>
    <property type="match status" value="1"/>
</dbReference>
<dbReference type="InterPro" id="IPR008914">
    <property type="entry name" value="PEBP"/>
</dbReference>
<dbReference type="Gene3D" id="3.90.280.10">
    <property type="entry name" value="PEBP-like"/>
    <property type="match status" value="1"/>
</dbReference>
<sequence length="156" mass="17024">MPLFTASSSSVAHSFVKEGIVPDVIHDINPKVLVLVRYGEKDVGQGEILSVHETQERPRILLVPRDSSPDNGGKYTVVLADPDAPSRADPKWRNCAHWVHSGLSLSMPESLAQTGNTGGTNLSEGNEILEYTGPAPTEATGLHRYCFLVFKAWLLF</sequence>
<dbReference type="InterPro" id="IPR035810">
    <property type="entry name" value="PEBP_euk"/>
</dbReference>
<dbReference type="OMA" id="QEVICYE"/>
<keyword evidence="2" id="KW-1185">Reference proteome</keyword>
<dbReference type="CDD" id="cd00866">
    <property type="entry name" value="PEBP_euk"/>
    <property type="match status" value="1"/>
</dbReference>